<dbReference type="EMBL" id="OIVN01000147">
    <property type="protein sequence ID" value="SPC75198.1"/>
    <property type="molecule type" value="Genomic_DNA"/>
</dbReference>
<protein>
    <submittedName>
        <fullName evidence="1">Uncharacterized protein</fullName>
    </submittedName>
</protein>
<accession>A0A2N9EK98</accession>
<organism evidence="1">
    <name type="scientific">Fagus sylvatica</name>
    <name type="common">Beechnut</name>
    <dbReference type="NCBI Taxonomy" id="28930"/>
    <lineage>
        <taxon>Eukaryota</taxon>
        <taxon>Viridiplantae</taxon>
        <taxon>Streptophyta</taxon>
        <taxon>Embryophyta</taxon>
        <taxon>Tracheophyta</taxon>
        <taxon>Spermatophyta</taxon>
        <taxon>Magnoliopsida</taxon>
        <taxon>eudicotyledons</taxon>
        <taxon>Gunneridae</taxon>
        <taxon>Pentapetalae</taxon>
        <taxon>rosids</taxon>
        <taxon>fabids</taxon>
        <taxon>Fagales</taxon>
        <taxon>Fagaceae</taxon>
        <taxon>Fagus</taxon>
    </lineage>
</organism>
<sequence length="49" mass="4771">MAQTKATMAKDLVLSPAPCAASAAHHSPPMVEGEPVGCAVGGGRLAVAL</sequence>
<dbReference type="AlphaFoldDB" id="A0A2N9EK98"/>
<reference evidence="1" key="1">
    <citation type="submission" date="2018-02" db="EMBL/GenBank/DDBJ databases">
        <authorList>
            <person name="Cohen D.B."/>
            <person name="Kent A.D."/>
        </authorList>
    </citation>
    <scope>NUCLEOTIDE SEQUENCE</scope>
</reference>
<proteinExistence type="predicted"/>
<evidence type="ECO:0000313" key="1">
    <source>
        <dbReference type="EMBL" id="SPC75198.1"/>
    </source>
</evidence>
<gene>
    <name evidence="1" type="ORF">FSB_LOCUS3080</name>
</gene>
<name>A0A2N9EK98_FAGSY</name>